<dbReference type="Pfam" id="PF02176">
    <property type="entry name" value="zf-TRAF"/>
    <property type="match status" value="2"/>
</dbReference>
<evidence type="ECO:0000259" key="5">
    <source>
        <dbReference type="PROSITE" id="PS50104"/>
    </source>
</evidence>
<name>A0ABD3W7Q6_SINWO</name>
<dbReference type="InterPro" id="IPR001293">
    <property type="entry name" value="Znf_TRAF"/>
</dbReference>
<feature type="domain" description="TRAF-type" evidence="6">
    <location>
        <begin position="236"/>
        <end position="290"/>
    </location>
</feature>
<dbReference type="GO" id="GO:0008270">
    <property type="term" value="F:zinc ion binding"/>
    <property type="evidence" value="ECO:0007669"/>
    <property type="project" value="UniProtKB-KW"/>
</dbReference>
<evidence type="ECO:0000313" key="7">
    <source>
        <dbReference type="EMBL" id="KAL3869934.1"/>
    </source>
</evidence>
<feature type="zinc finger region" description="TRAF-type" evidence="4">
    <location>
        <begin position="236"/>
        <end position="290"/>
    </location>
</feature>
<dbReference type="EMBL" id="JBJQND010000008">
    <property type="protein sequence ID" value="KAL3869934.1"/>
    <property type="molecule type" value="Genomic_DNA"/>
</dbReference>
<proteinExistence type="predicted"/>
<dbReference type="Proteomes" id="UP001634394">
    <property type="component" value="Unassembled WGS sequence"/>
</dbReference>
<evidence type="ECO:0000256" key="2">
    <source>
        <dbReference type="ARBA" id="ARBA00022771"/>
    </source>
</evidence>
<keyword evidence="2 4" id="KW-0863">Zinc-finger</keyword>
<feature type="zinc finger region" description="TRAF-type" evidence="4">
    <location>
        <begin position="293"/>
        <end position="339"/>
    </location>
</feature>
<feature type="domain" description="TRAF-type" evidence="6">
    <location>
        <begin position="293"/>
        <end position="339"/>
    </location>
</feature>
<dbReference type="Gene3D" id="3.40.50.10140">
    <property type="entry name" value="Toll/interleukin-1 receptor homology (TIR) domain"/>
    <property type="match status" value="1"/>
</dbReference>
<dbReference type="PROSITE" id="PS50104">
    <property type="entry name" value="TIR"/>
    <property type="match status" value="1"/>
</dbReference>
<evidence type="ECO:0000259" key="6">
    <source>
        <dbReference type="PROSITE" id="PS50145"/>
    </source>
</evidence>
<comment type="caution">
    <text evidence="7">The sequence shown here is derived from an EMBL/GenBank/DDBJ whole genome shotgun (WGS) entry which is preliminary data.</text>
</comment>
<dbReference type="InterPro" id="IPR000157">
    <property type="entry name" value="TIR_dom"/>
</dbReference>
<evidence type="ECO:0000313" key="8">
    <source>
        <dbReference type="Proteomes" id="UP001634394"/>
    </source>
</evidence>
<organism evidence="7 8">
    <name type="scientific">Sinanodonta woodiana</name>
    <name type="common">Chinese pond mussel</name>
    <name type="synonym">Anodonta woodiana</name>
    <dbReference type="NCBI Taxonomy" id="1069815"/>
    <lineage>
        <taxon>Eukaryota</taxon>
        <taxon>Metazoa</taxon>
        <taxon>Spiralia</taxon>
        <taxon>Lophotrochozoa</taxon>
        <taxon>Mollusca</taxon>
        <taxon>Bivalvia</taxon>
        <taxon>Autobranchia</taxon>
        <taxon>Heteroconchia</taxon>
        <taxon>Palaeoheterodonta</taxon>
        <taxon>Unionida</taxon>
        <taxon>Unionoidea</taxon>
        <taxon>Unionidae</taxon>
        <taxon>Unioninae</taxon>
        <taxon>Sinanodonta</taxon>
    </lineage>
</organism>
<gene>
    <name evidence="7" type="ORF">ACJMK2_042555</name>
</gene>
<dbReference type="SUPFAM" id="SSF49599">
    <property type="entry name" value="TRAF domain-like"/>
    <property type="match status" value="1"/>
</dbReference>
<keyword evidence="8" id="KW-1185">Reference proteome</keyword>
<accession>A0ABD3W7Q6</accession>
<protein>
    <submittedName>
        <fullName evidence="7">Uncharacterized protein</fullName>
    </submittedName>
</protein>
<dbReference type="InterPro" id="IPR035897">
    <property type="entry name" value="Toll_tir_struct_dom_sf"/>
</dbReference>
<dbReference type="Gene3D" id="3.30.40.10">
    <property type="entry name" value="Zinc/RING finger domain, C3HC4 (zinc finger)"/>
    <property type="match status" value="1"/>
</dbReference>
<dbReference type="PANTHER" id="PTHR10131">
    <property type="entry name" value="TNF RECEPTOR ASSOCIATED FACTOR"/>
    <property type="match status" value="1"/>
</dbReference>
<dbReference type="PROSITE" id="PS50145">
    <property type="entry name" value="ZF_TRAF"/>
    <property type="match status" value="2"/>
</dbReference>
<dbReference type="Pfam" id="PF13676">
    <property type="entry name" value="TIR_2"/>
    <property type="match status" value="1"/>
</dbReference>
<reference evidence="7 8" key="1">
    <citation type="submission" date="2024-11" db="EMBL/GenBank/DDBJ databases">
        <title>Chromosome-level genome assembly of the freshwater bivalve Anodonta woodiana.</title>
        <authorList>
            <person name="Chen X."/>
        </authorList>
    </citation>
    <scope>NUCLEOTIDE SEQUENCE [LARGE SCALE GENOMIC DNA]</scope>
    <source>
        <strain evidence="7">MN2024</strain>
        <tissue evidence="7">Gills</tissue>
    </source>
</reference>
<dbReference type="PANTHER" id="PTHR10131:SF94">
    <property type="entry name" value="TNF RECEPTOR-ASSOCIATED FACTOR 4"/>
    <property type="match status" value="1"/>
</dbReference>
<keyword evidence="1 4" id="KW-0479">Metal-binding</keyword>
<sequence length="626" mass="71205">MNKSRLQMTAKQNGVAVRPNPLPLGLKYHVCAVYNQEKDMPRVQKLLQPLTNSGFSVFDPCMDLIGGQSKVGAMSKGLDSSKTTVIFLTKNFKSDEMCRFDIKNAVWRHNLTRGKHQVLAIVLEPCKIPRCLKLVKKMHLWKNKDKGLQENVNQIMKKLSAKRYSFRKLRWIGTKSAKVVQDMGRWIPDTNKTLGTLTLLLQLNLVQTALQNGILHCKNKKCKFACQGVEFQRYISHIKECPYKVVQCGNNGCLLNGPYEDVMRHGEKCEYRCVTCRHEGCGMQVSQKMLPDHEANCSHSIDKCPNTGCPVKLPKKDMKKHLKDCGYTKQLCTKCNIEFFVMDFPSHSCKTCFCGRFISEEHLQSHIETCKGANQNVCCPNDDCLMELPQEKVNQHLNECPHMVIRCHYAGCMYEDKRVRVIGHSVLCTYRPEKCISCGILVPHKELSWHYRICDRLVDCKVCGAQVPISMKLTHDTWLCKKNNVHSFCNICENTMSVSIYGDHIHQCQATLLGATTIGSGAMAAGNTGTFFTNNMMRNIDNSSGLYGERQNRTVGTTEVKDHKRKIYKPQVSVEDILVALSVPTKTTKVNINSSNSDSRTYNERKKYPTGFSKLRAIYRMIERMN</sequence>
<dbReference type="SUPFAM" id="SSF52200">
    <property type="entry name" value="Toll/Interleukin receptor TIR domain"/>
    <property type="match status" value="1"/>
</dbReference>
<keyword evidence="3 4" id="KW-0862">Zinc</keyword>
<evidence type="ECO:0000256" key="3">
    <source>
        <dbReference type="ARBA" id="ARBA00022833"/>
    </source>
</evidence>
<evidence type="ECO:0000256" key="4">
    <source>
        <dbReference type="PROSITE-ProRule" id="PRU00207"/>
    </source>
</evidence>
<dbReference type="AlphaFoldDB" id="A0ABD3W7Q6"/>
<evidence type="ECO:0000256" key="1">
    <source>
        <dbReference type="ARBA" id="ARBA00022723"/>
    </source>
</evidence>
<dbReference type="InterPro" id="IPR013083">
    <property type="entry name" value="Znf_RING/FYVE/PHD"/>
</dbReference>
<feature type="domain" description="TIR" evidence="5">
    <location>
        <begin position="26"/>
        <end position="159"/>
    </location>
</feature>